<evidence type="ECO:0000256" key="3">
    <source>
        <dbReference type="ARBA" id="ARBA00022759"/>
    </source>
</evidence>
<evidence type="ECO:0000313" key="8">
    <source>
        <dbReference type="EMBL" id="OGE86059.1"/>
    </source>
</evidence>
<evidence type="ECO:0000256" key="6">
    <source>
        <dbReference type="ARBA" id="ARBA00023118"/>
    </source>
</evidence>
<dbReference type="Proteomes" id="UP000176786">
    <property type="component" value="Unassembled WGS sequence"/>
</dbReference>
<dbReference type="EMBL" id="MFES01000014">
    <property type="protein sequence ID" value="OGE86059.1"/>
    <property type="molecule type" value="Genomic_DNA"/>
</dbReference>
<dbReference type="GO" id="GO:0043571">
    <property type="term" value="P:maintenance of CRISPR repeat elements"/>
    <property type="evidence" value="ECO:0007669"/>
    <property type="project" value="InterPro"/>
</dbReference>
<reference evidence="8 9" key="1">
    <citation type="journal article" date="2016" name="Nat. Commun.">
        <title>Thousands of microbial genomes shed light on interconnected biogeochemical processes in an aquifer system.</title>
        <authorList>
            <person name="Anantharaman K."/>
            <person name="Brown C.T."/>
            <person name="Hug L.A."/>
            <person name="Sharon I."/>
            <person name="Castelle C.J."/>
            <person name="Probst A.J."/>
            <person name="Thomas B.C."/>
            <person name="Singh A."/>
            <person name="Wilkins M.J."/>
            <person name="Karaoz U."/>
            <person name="Brodie E.L."/>
            <person name="Williams K.H."/>
            <person name="Hubbard S.S."/>
            <person name="Banfield J.F."/>
        </authorList>
    </citation>
    <scope>NUCLEOTIDE SEQUENCE [LARGE SCALE GENOMIC DNA]</scope>
</reference>
<accession>A0A1F5P7Z3</accession>
<evidence type="ECO:0000256" key="2">
    <source>
        <dbReference type="ARBA" id="ARBA00022723"/>
    </source>
</evidence>
<dbReference type="Gene3D" id="3.30.70.2650">
    <property type="match status" value="1"/>
</dbReference>
<dbReference type="PANTHER" id="PTHR30319:SF1">
    <property type="entry name" value="TRANSCRIPTIONAL REPRESSOR PAAX"/>
    <property type="match status" value="1"/>
</dbReference>
<sequence>MPKSKEKRKKLPRLILEKLLDIAKSYTAPLTYQETEMLYNALGVWGKGMRPHHYNQTLKRLDERGLVKIRKGPKIQIAITAKGKNYLKGLRQKNIQVNKPIKWDKKWRLVIFDVPEKEQQKRRHFRDHLKNLGFTQVQKSVWAYPYPCAEEIAALCSMHHVKPFVSIFEGVYLGRDIELKKIFGL</sequence>
<protein>
    <submittedName>
        <fullName evidence="8">CRISPR-associated endonuclease Cas2</fullName>
    </submittedName>
</protein>
<dbReference type="GO" id="GO:0006351">
    <property type="term" value="P:DNA-templated transcription"/>
    <property type="evidence" value="ECO:0007669"/>
    <property type="project" value="TreeGrafter"/>
</dbReference>
<evidence type="ECO:0000256" key="1">
    <source>
        <dbReference type="ARBA" id="ARBA00022722"/>
    </source>
</evidence>
<evidence type="ECO:0000256" key="4">
    <source>
        <dbReference type="ARBA" id="ARBA00022801"/>
    </source>
</evidence>
<name>A0A1F5P7Z3_9BACT</name>
<keyword evidence="6" id="KW-0051">Antiviral defense</keyword>
<keyword evidence="2" id="KW-0479">Metal-binding</keyword>
<gene>
    <name evidence="8" type="ORF">A3J48_04045</name>
</gene>
<proteinExistence type="predicted"/>
<keyword evidence="4" id="KW-0378">Hydrolase</keyword>
<keyword evidence="1" id="KW-0540">Nuclease</keyword>
<dbReference type="GO" id="GO:0004521">
    <property type="term" value="F:RNA endonuclease activity"/>
    <property type="evidence" value="ECO:0007669"/>
    <property type="project" value="InterPro"/>
</dbReference>
<comment type="caution">
    <text evidence="8">The sequence shown here is derived from an EMBL/GenBank/DDBJ whole genome shotgun (WGS) entry which is preliminary data.</text>
</comment>
<feature type="domain" description="Transcriptional repressor PaaX-like central Cas2-like" evidence="7">
    <location>
        <begin position="102"/>
        <end position="175"/>
    </location>
</feature>
<evidence type="ECO:0000259" key="7">
    <source>
        <dbReference type="Pfam" id="PF20803"/>
    </source>
</evidence>
<dbReference type="AlphaFoldDB" id="A0A1F5P7Z3"/>
<dbReference type="SUPFAM" id="SSF143430">
    <property type="entry name" value="TTP0101/SSO1404-like"/>
    <property type="match status" value="1"/>
</dbReference>
<evidence type="ECO:0000313" key="9">
    <source>
        <dbReference type="Proteomes" id="UP000176786"/>
    </source>
</evidence>
<dbReference type="InterPro" id="IPR021127">
    <property type="entry name" value="CRISPR_associated_Cas2"/>
</dbReference>
<keyword evidence="5" id="KW-0460">Magnesium</keyword>
<dbReference type="Pfam" id="PF20803">
    <property type="entry name" value="PaaX_M"/>
    <property type="match status" value="1"/>
</dbReference>
<organism evidence="8 9">
    <name type="scientific">Candidatus Doudnabacteria bacterium RIFCSPHIGHO2_02_FULL_46_11</name>
    <dbReference type="NCBI Taxonomy" id="1817832"/>
    <lineage>
        <taxon>Bacteria</taxon>
        <taxon>Candidatus Doudnaibacteriota</taxon>
    </lineage>
</organism>
<dbReference type="InterPro" id="IPR048846">
    <property type="entry name" value="PaaX-like_central"/>
</dbReference>
<dbReference type="NCBIfam" id="TIGR01573">
    <property type="entry name" value="cas2"/>
    <property type="match status" value="1"/>
</dbReference>
<keyword evidence="3 8" id="KW-0255">Endonuclease</keyword>
<evidence type="ECO:0000256" key="5">
    <source>
        <dbReference type="ARBA" id="ARBA00022842"/>
    </source>
</evidence>
<dbReference type="PANTHER" id="PTHR30319">
    <property type="entry name" value="PHENYLACETIC ACID REGULATOR-RELATED TRANSCRIPTIONAL REPRESSOR"/>
    <property type="match status" value="1"/>
</dbReference>